<dbReference type="AlphaFoldDB" id="A0AAV5RRZ6"/>
<keyword evidence="9" id="KW-1185">Reference proteome</keyword>
<protein>
    <submittedName>
        <fullName evidence="8">Uncharacterized protein</fullName>
    </submittedName>
</protein>
<dbReference type="InterPro" id="IPR025969">
    <property type="entry name" value="ABA_GPCR_dom"/>
</dbReference>
<feature type="transmembrane region" description="Helical" evidence="5">
    <location>
        <begin position="6"/>
        <end position="27"/>
    </location>
</feature>
<reference evidence="8 9" key="1">
    <citation type="journal article" date="2023" name="Elife">
        <title>Identification of key yeast species and microbe-microbe interactions impacting larval growth of Drosophila in the wild.</title>
        <authorList>
            <person name="Mure A."/>
            <person name="Sugiura Y."/>
            <person name="Maeda R."/>
            <person name="Honda K."/>
            <person name="Sakurai N."/>
            <person name="Takahashi Y."/>
            <person name="Watada M."/>
            <person name="Katoh T."/>
            <person name="Gotoh A."/>
            <person name="Gotoh Y."/>
            <person name="Taniguchi I."/>
            <person name="Nakamura K."/>
            <person name="Hayashi T."/>
            <person name="Katayama T."/>
            <person name="Uemura T."/>
            <person name="Hattori Y."/>
        </authorList>
    </citation>
    <scope>NUCLEOTIDE SEQUENCE [LARGE SCALE GENOMIC DNA]</scope>
    <source>
        <strain evidence="8 9">KH-74</strain>
    </source>
</reference>
<feature type="transmembrane region" description="Helical" evidence="5">
    <location>
        <begin position="513"/>
        <end position="535"/>
    </location>
</feature>
<feature type="transmembrane region" description="Helical" evidence="5">
    <location>
        <begin position="195"/>
        <end position="218"/>
    </location>
</feature>
<comment type="subcellular location">
    <subcellularLocation>
        <location evidence="1">Membrane</location>
        <topology evidence="1">Multi-pass membrane protein</topology>
    </subcellularLocation>
</comment>
<feature type="domain" description="Abscisic acid G-protein coupled receptor-like" evidence="6">
    <location>
        <begin position="317"/>
        <end position="530"/>
    </location>
</feature>
<dbReference type="Pfam" id="PF12430">
    <property type="entry name" value="ABA_GPCR"/>
    <property type="match status" value="1"/>
</dbReference>
<feature type="domain" description="Golgi pH regulator conserved" evidence="7">
    <location>
        <begin position="180"/>
        <end position="242"/>
    </location>
</feature>
<proteinExistence type="predicted"/>
<gene>
    <name evidence="8" type="ORF">DAKH74_006780</name>
</gene>
<comment type="caution">
    <text evidence="8">The sequence shown here is derived from an EMBL/GenBank/DDBJ whole genome shotgun (WGS) entry which is preliminary data.</text>
</comment>
<evidence type="ECO:0000313" key="8">
    <source>
        <dbReference type="EMBL" id="GMM54062.1"/>
    </source>
</evidence>
<organism evidence="8 9">
    <name type="scientific">Maudiozyma humilis</name>
    <name type="common">Sour dough yeast</name>
    <name type="synonym">Kazachstania humilis</name>
    <dbReference type="NCBI Taxonomy" id="51915"/>
    <lineage>
        <taxon>Eukaryota</taxon>
        <taxon>Fungi</taxon>
        <taxon>Dikarya</taxon>
        <taxon>Ascomycota</taxon>
        <taxon>Saccharomycotina</taxon>
        <taxon>Saccharomycetes</taxon>
        <taxon>Saccharomycetales</taxon>
        <taxon>Saccharomycetaceae</taxon>
        <taxon>Maudiozyma</taxon>
    </lineage>
</organism>
<dbReference type="PANTHER" id="PTHR15948">
    <property type="entry name" value="G-PROTEIN COUPLED RECEPTOR 89-RELATED"/>
    <property type="match status" value="1"/>
</dbReference>
<evidence type="ECO:0000256" key="4">
    <source>
        <dbReference type="ARBA" id="ARBA00023136"/>
    </source>
</evidence>
<dbReference type="InterPro" id="IPR015672">
    <property type="entry name" value="GPHR/GTG"/>
</dbReference>
<keyword evidence="2 5" id="KW-0812">Transmembrane</keyword>
<evidence type="ECO:0000256" key="2">
    <source>
        <dbReference type="ARBA" id="ARBA00022692"/>
    </source>
</evidence>
<evidence type="ECO:0000259" key="7">
    <source>
        <dbReference type="Pfam" id="PF12537"/>
    </source>
</evidence>
<dbReference type="Proteomes" id="UP001377567">
    <property type="component" value="Unassembled WGS sequence"/>
</dbReference>
<evidence type="ECO:0000256" key="1">
    <source>
        <dbReference type="ARBA" id="ARBA00004141"/>
    </source>
</evidence>
<dbReference type="PANTHER" id="PTHR15948:SF0">
    <property type="entry name" value="GOLGI PH REGULATOR A-RELATED"/>
    <property type="match status" value="1"/>
</dbReference>
<name>A0AAV5RRZ6_MAUHU</name>
<feature type="transmembrane region" description="Helical" evidence="5">
    <location>
        <begin position="320"/>
        <end position="339"/>
    </location>
</feature>
<feature type="transmembrane region" description="Helical" evidence="5">
    <location>
        <begin position="83"/>
        <end position="103"/>
    </location>
</feature>
<evidence type="ECO:0000313" key="9">
    <source>
        <dbReference type="Proteomes" id="UP001377567"/>
    </source>
</evidence>
<dbReference type="Pfam" id="PF12537">
    <property type="entry name" value="GPHR_N"/>
    <property type="match status" value="1"/>
</dbReference>
<evidence type="ECO:0000256" key="5">
    <source>
        <dbReference type="SAM" id="Phobius"/>
    </source>
</evidence>
<evidence type="ECO:0000259" key="6">
    <source>
        <dbReference type="Pfam" id="PF12430"/>
    </source>
</evidence>
<dbReference type="InterPro" id="IPR022535">
    <property type="entry name" value="Golgi_pH-regulator_cons_dom"/>
</dbReference>
<sequence length="543" mass="62584">MGTIFMSFILLVTSVFVYNWSYHYIWFKLGLLFEDIASQSDNANLPINRRLADGELDITDNFVQKFYAEYALSSKRLMKFIRVLFSIAMVCYIVTIEIVLWQIKSVDRVQSADFITEWVWWFVSMGLSVILILIQPFLIIISLMNKFFNDRFDLDRLVIFTSVTLMAFIAILRLISIGPFQYSNNILTRLSISGVTIMAILSGIASVSTIYYTALYFWNQYLNIKISPAASKIAMNSIRSKKLLIWARKSWIKQQLLNYESLRNNQITELNTLKMDSKPTMAVEHRKNVLYESIAQAQLQSNVLQSILDEAPNIRLARKVFEIGFLVYCCYRVVLTFAVRLPKILTHLIEYPLDYEFDHFTASSDPLAVTIANVLDFCLFNFNYQHDLDSLTSQISLFLSASLFICAFSTVSTTVSFFISLLPSRFQVLALFALQNSEGQDPLPMHSNDKKQQQEPSMIKNLLLSELAGVYVVATVLMIRSNLPFEVAERLKDMLGQKFTVTSYAIDCWFDEMYAISCIMTIFFIKLVERTVYLVNKNDRLKS</sequence>
<evidence type="ECO:0000256" key="3">
    <source>
        <dbReference type="ARBA" id="ARBA00022989"/>
    </source>
</evidence>
<accession>A0AAV5RRZ6</accession>
<dbReference type="EMBL" id="BTGD01000001">
    <property type="protein sequence ID" value="GMM54062.1"/>
    <property type="molecule type" value="Genomic_DNA"/>
</dbReference>
<keyword evidence="4 5" id="KW-0472">Membrane</keyword>
<feature type="transmembrane region" description="Helical" evidence="5">
    <location>
        <begin position="157"/>
        <end position="175"/>
    </location>
</feature>
<dbReference type="GO" id="GO:0016020">
    <property type="term" value="C:membrane"/>
    <property type="evidence" value="ECO:0007669"/>
    <property type="project" value="UniProtKB-SubCell"/>
</dbReference>
<keyword evidence="3 5" id="KW-1133">Transmembrane helix</keyword>
<feature type="transmembrane region" description="Helical" evidence="5">
    <location>
        <begin position="118"/>
        <end position="145"/>
    </location>
</feature>
<feature type="transmembrane region" description="Helical" evidence="5">
    <location>
        <begin position="397"/>
        <end position="422"/>
    </location>
</feature>